<evidence type="ECO:0000256" key="2">
    <source>
        <dbReference type="ARBA" id="ARBA00022694"/>
    </source>
</evidence>
<gene>
    <name evidence="4" type="primary">truA</name>
    <name evidence="9" type="ORF">SAMN04488528_100523</name>
</gene>
<comment type="subunit">
    <text evidence="4">Homodimer.</text>
</comment>
<dbReference type="SUPFAM" id="SSF55120">
    <property type="entry name" value="Pseudouridine synthase"/>
    <property type="match status" value="1"/>
</dbReference>
<comment type="function">
    <text evidence="4">Formation of pseudouridine at positions 38, 39 and 40 in the anticodon stem and loop of transfer RNAs.</text>
</comment>
<dbReference type="Gene3D" id="3.30.70.580">
    <property type="entry name" value="Pseudouridine synthase I, catalytic domain, N-terminal subdomain"/>
    <property type="match status" value="1"/>
</dbReference>
<keyword evidence="2 4" id="KW-0819">tRNA processing</keyword>
<dbReference type="InterPro" id="IPR020094">
    <property type="entry name" value="TruA/RsuA/RluB/E/F_N"/>
</dbReference>
<evidence type="ECO:0000259" key="8">
    <source>
        <dbReference type="Pfam" id="PF01416"/>
    </source>
</evidence>
<dbReference type="InterPro" id="IPR020103">
    <property type="entry name" value="PsdUridine_synth_cat_dom_sf"/>
</dbReference>
<evidence type="ECO:0000256" key="5">
    <source>
        <dbReference type="PIRSR" id="PIRSR001430-1"/>
    </source>
</evidence>
<keyword evidence="10" id="KW-1185">Reference proteome</keyword>
<dbReference type="PANTHER" id="PTHR11142">
    <property type="entry name" value="PSEUDOURIDYLATE SYNTHASE"/>
    <property type="match status" value="1"/>
</dbReference>
<feature type="binding site" evidence="4 6">
    <location>
        <position position="111"/>
    </location>
    <ligand>
        <name>substrate</name>
    </ligand>
</feature>
<dbReference type="HAMAP" id="MF_00171">
    <property type="entry name" value="TruA"/>
    <property type="match status" value="1"/>
</dbReference>
<dbReference type="CDD" id="cd02570">
    <property type="entry name" value="PseudoU_synth_EcTruA"/>
    <property type="match status" value="1"/>
</dbReference>
<evidence type="ECO:0000256" key="4">
    <source>
        <dbReference type="HAMAP-Rule" id="MF_00171"/>
    </source>
</evidence>
<dbReference type="NCBIfam" id="TIGR00071">
    <property type="entry name" value="hisT_truA"/>
    <property type="match status" value="1"/>
</dbReference>
<feature type="domain" description="Pseudouridine synthase I TruA alpha/beta" evidence="8">
    <location>
        <begin position="147"/>
        <end position="245"/>
    </location>
</feature>
<evidence type="ECO:0000313" key="10">
    <source>
        <dbReference type="Proteomes" id="UP000198619"/>
    </source>
</evidence>
<feature type="domain" description="Pseudouridine synthase I TruA alpha/beta" evidence="8">
    <location>
        <begin position="8"/>
        <end position="105"/>
    </location>
</feature>
<dbReference type="FunFam" id="3.30.70.580:FF:000001">
    <property type="entry name" value="tRNA pseudouridine synthase A"/>
    <property type="match status" value="1"/>
</dbReference>
<comment type="similarity">
    <text evidence="1 4 7">Belongs to the tRNA pseudouridine synthase TruA family.</text>
</comment>
<evidence type="ECO:0000256" key="1">
    <source>
        <dbReference type="ARBA" id="ARBA00009375"/>
    </source>
</evidence>
<feature type="active site" description="Nucleophile" evidence="4 5">
    <location>
        <position position="53"/>
    </location>
</feature>
<name>A0A1I0WDZ6_9CLOT</name>
<evidence type="ECO:0000256" key="6">
    <source>
        <dbReference type="PIRSR" id="PIRSR001430-2"/>
    </source>
</evidence>
<dbReference type="EC" id="5.4.99.12" evidence="4"/>
<evidence type="ECO:0000256" key="3">
    <source>
        <dbReference type="ARBA" id="ARBA00023235"/>
    </source>
</evidence>
<dbReference type="GO" id="GO:0003723">
    <property type="term" value="F:RNA binding"/>
    <property type="evidence" value="ECO:0007669"/>
    <property type="project" value="InterPro"/>
</dbReference>
<dbReference type="Proteomes" id="UP000198619">
    <property type="component" value="Unassembled WGS sequence"/>
</dbReference>
<dbReference type="OrthoDB" id="9811823at2"/>
<dbReference type="InterPro" id="IPR001406">
    <property type="entry name" value="PsdUridine_synth_TruA"/>
</dbReference>
<evidence type="ECO:0000256" key="7">
    <source>
        <dbReference type="RuleBase" id="RU003792"/>
    </source>
</evidence>
<reference evidence="9" key="1">
    <citation type="submission" date="2016-10" db="EMBL/GenBank/DDBJ databases">
        <authorList>
            <person name="de Groot N.N."/>
        </authorList>
    </citation>
    <scope>NUCLEOTIDE SEQUENCE [LARGE SCALE GENOMIC DNA]</scope>
    <source>
        <strain evidence="9">DSM 12271</strain>
    </source>
</reference>
<evidence type="ECO:0000313" key="9">
    <source>
        <dbReference type="EMBL" id="SFA86942.1"/>
    </source>
</evidence>
<dbReference type="Pfam" id="PF01416">
    <property type="entry name" value="PseudoU_synth_1"/>
    <property type="match status" value="2"/>
</dbReference>
<organism evidence="9 10">
    <name type="scientific">Clostridium frigidicarnis</name>
    <dbReference type="NCBI Taxonomy" id="84698"/>
    <lineage>
        <taxon>Bacteria</taxon>
        <taxon>Bacillati</taxon>
        <taxon>Bacillota</taxon>
        <taxon>Clostridia</taxon>
        <taxon>Eubacteriales</taxon>
        <taxon>Clostridiaceae</taxon>
        <taxon>Clostridium</taxon>
    </lineage>
</organism>
<comment type="caution">
    <text evidence="4">Lacks conserved residue(s) required for the propagation of feature annotation.</text>
</comment>
<dbReference type="PANTHER" id="PTHR11142:SF22">
    <property type="entry name" value="TRNA PSEUDOURIDINE SYNTHASE A 2"/>
    <property type="match status" value="1"/>
</dbReference>
<dbReference type="InterPro" id="IPR020097">
    <property type="entry name" value="PsdUridine_synth_TruA_a/b_dom"/>
</dbReference>
<proteinExistence type="inferred from homology"/>
<dbReference type="InterPro" id="IPR020095">
    <property type="entry name" value="PsdUridine_synth_TruA_C"/>
</dbReference>
<dbReference type="PIRSF" id="PIRSF001430">
    <property type="entry name" value="tRNA_psdUrid_synth"/>
    <property type="match status" value="1"/>
</dbReference>
<accession>A0A1I0WDZ6</accession>
<dbReference type="GO" id="GO:0031119">
    <property type="term" value="P:tRNA pseudouridine synthesis"/>
    <property type="evidence" value="ECO:0007669"/>
    <property type="project" value="UniProtKB-UniRule"/>
</dbReference>
<sequence length="245" mass="28432">MRNIKMTIEYDGSRYKGWQKQSKETVTIQGKIESVLGKMTGEEIQLIGCGRTDIGVHAENYIANFHTQCGLSTESMMDYLYEFLPDDIVVKSLEEVGQRFHSRYNFKSNTYVYRINTNKFRSVFNRKYVYHIEENLNIENMIASSKCLIGTKDLESFTNLKPKNKSTLRTINYINIKENKGTVEIEINGDEFLWNTVRMIVGTLIEVGKENIKVSDVENILNEKVRYEKCQIARAKGLCLKEVNY</sequence>
<dbReference type="STRING" id="84698.SAMN04488528_100523"/>
<dbReference type="Gene3D" id="3.30.70.660">
    <property type="entry name" value="Pseudouridine synthase I, catalytic domain, C-terminal subdomain"/>
    <property type="match status" value="1"/>
</dbReference>
<dbReference type="GO" id="GO:0160147">
    <property type="term" value="F:tRNA pseudouridine(38-40) synthase activity"/>
    <property type="evidence" value="ECO:0007669"/>
    <property type="project" value="UniProtKB-EC"/>
</dbReference>
<dbReference type="EMBL" id="FOKI01000005">
    <property type="protein sequence ID" value="SFA86942.1"/>
    <property type="molecule type" value="Genomic_DNA"/>
</dbReference>
<dbReference type="RefSeq" id="WP_090039072.1">
    <property type="nucleotide sequence ID" value="NZ_FOKI01000005.1"/>
</dbReference>
<comment type="catalytic activity">
    <reaction evidence="4 7">
        <text>uridine(38/39/40) in tRNA = pseudouridine(38/39/40) in tRNA</text>
        <dbReference type="Rhea" id="RHEA:22376"/>
        <dbReference type="Rhea" id="RHEA-COMP:10085"/>
        <dbReference type="Rhea" id="RHEA-COMP:10087"/>
        <dbReference type="ChEBI" id="CHEBI:65314"/>
        <dbReference type="ChEBI" id="CHEBI:65315"/>
        <dbReference type="EC" id="5.4.99.12"/>
    </reaction>
</comment>
<dbReference type="AlphaFoldDB" id="A0A1I0WDZ6"/>
<protein>
    <recommendedName>
        <fullName evidence="4">tRNA pseudouridine synthase A</fullName>
        <ecNumber evidence="4">5.4.99.12</ecNumber>
    </recommendedName>
    <alternativeName>
        <fullName evidence="4">tRNA pseudouridine(38-40) synthase</fullName>
    </alternativeName>
    <alternativeName>
        <fullName evidence="4">tRNA pseudouridylate synthase I</fullName>
    </alternativeName>
    <alternativeName>
        <fullName evidence="4">tRNA-uridine isomerase I</fullName>
    </alternativeName>
</protein>
<keyword evidence="3 4" id="KW-0413">Isomerase</keyword>